<accession>A0ABW2L373</accession>
<dbReference type="PANTHER" id="PTHR21716">
    <property type="entry name" value="TRANSMEMBRANE PROTEIN"/>
    <property type="match status" value="1"/>
</dbReference>
<proteinExistence type="inferred from homology"/>
<evidence type="ECO:0000256" key="6">
    <source>
        <dbReference type="SAM" id="MobiDB-lite"/>
    </source>
</evidence>
<organism evidence="8 9">
    <name type="scientific">Haloferula chungangensis</name>
    <dbReference type="NCBI Taxonomy" id="1048331"/>
    <lineage>
        <taxon>Bacteria</taxon>
        <taxon>Pseudomonadati</taxon>
        <taxon>Verrucomicrobiota</taxon>
        <taxon>Verrucomicrobiia</taxon>
        <taxon>Verrucomicrobiales</taxon>
        <taxon>Verrucomicrobiaceae</taxon>
        <taxon>Haloferula</taxon>
    </lineage>
</organism>
<feature type="transmembrane region" description="Helical" evidence="7">
    <location>
        <begin position="304"/>
        <end position="334"/>
    </location>
</feature>
<dbReference type="Pfam" id="PF01594">
    <property type="entry name" value="AI-2E_transport"/>
    <property type="match status" value="1"/>
</dbReference>
<keyword evidence="3 7" id="KW-0812">Transmembrane</keyword>
<comment type="similarity">
    <text evidence="2">Belongs to the autoinducer-2 exporter (AI-2E) (TC 2.A.86) family.</text>
</comment>
<feature type="transmembrane region" description="Helical" evidence="7">
    <location>
        <begin position="276"/>
        <end position="298"/>
    </location>
</feature>
<keyword evidence="9" id="KW-1185">Reference proteome</keyword>
<evidence type="ECO:0000313" key="9">
    <source>
        <dbReference type="Proteomes" id="UP001596472"/>
    </source>
</evidence>
<name>A0ABW2L373_9BACT</name>
<dbReference type="PANTHER" id="PTHR21716:SF16">
    <property type="entry name" value="BLL1467 PROTEIN"/>
    <property type="match status" value="1"/>
</dbReference>
<feature type="transmembrane region" description="Helical" evidence="7">
    <location>
        <begin position="346"/>
        <end position="365"/>
    </location>
</feature>
<feature type="transmembrane region" description="Helical" evidence="7">
    <location>
        <begin position="29"/>
        <end position="48"/>
    </location>
</feature>
<feature type="transmembrane region" description="Helical" evidence="7">
    <location>
        <begin position="82"/>
        <end position="105"/>
    </location>
</feature>
<evidence type="ECO:0000256" key="7">
    <source>
        <dbReference type="SAM" id="Phobius"/>
    </source>
</evidence>
<evidence type="ECO:0000256" key="5">
    <source>
        <dbReference type="ARBA" id="ARBA00023136"/>
    </source>
</evidence>
<keyword evidence="5 7" id="KW-0472">Membrane</keyword>
<sequence>MKVDQPTGNENEGQDEAGRPRWRLVKNGLSITRVSQVGLFLLVLGYFFHQTKPVLFPIVLAVLVSLVLKPVYLLFRKIRLPAFAAALLTVSGLLALIIFGVYQAALPGAAWLEKVDREQVVSRVQEVFRPVKEVKAGIQEIAEQVDEVTTEGAEDPDPAEADGDNQDLSEKSEEIVVRDNSESLSRDKEALLTTRGAVTQKTGKNKPGGDPVLVEIRENRVSALISETQEFGVLLIAFLLLVLFILAYGNRMARALSKDPTLESLLPRMGDEVSRYLFTITFINACLGLVIGLAMWALAMPMPILWGVLAMILNFIPYVGGIAGAIAVFFVAVASFDSPALAITPSLVYVAMTAIEGNIITPLVLGGRFKLNPLIVFVWIFAWAGFWGIGGMLVAMPTLVILKIACENTATMERFRRVLSS</sequence>
<keyword evidence="4 7" id="KW-1133">Transmembrane helix</keyword>
<comment type="subcellular location">
    <subcellularLocation>
        <location evidence="1">Membrane</location>
        <topology evidence="1">Multi-pass membrane protein</topology>
    </subcellularLocation>
</comment>
<reference evidence="9" key="1">
    <citation type="journal article" date="2019" name="Int. J. Syst. Evol. Microbiol.">
        <title>The Global Catalogue of Microorganisms (GCM) 10K type strain sequencing project: providing services to taxonomists for standard genome sequencing and annotation.</title>
        <authorList>
            <consortium name="The Broad Institute Genomics Platform"/>
            <consortium name="The Broad Institute Genome Sequencing Center for Infectious Disease"/>
            <person name="Wu L."/>
            <person name="Ma J."/>
        </authorList>
    </citation>
    <scope>NUCLEOTIDE SEQUENCE [LARGE SCALE GENOMIC DNA]</scope>
    <source>
        <strain evidence="9">CGMCC 4.1467</strain>
    </source>
</reference>
<evidence type="ECO:0000256" key="2">
    <source>
        <dbReference type="ARBA" id="ARBA00009773"/>
    </source>
</evidence>
<feature type="transmembrane region" description="Helical" evidence="7">
    <location>
        <begin position="54"/>
        <end position="75"/>
    </location>
</feature>
<dbReference type="RefSeq" id="WP_379710465.1">
    <property type="nucleotide sequence ID" value="NZ_JBHTBS010000002.1"/>
</dbReference>
<feature type="compositionally biased region" description="Acidic residues" evidence="6">
    <location>
        <begin position="146"/>
        <end position="167"/>
    </location>
</feature>
<comment type="caution">
    <text evidence="8">The sequence shown here is derived from an EMBL/GenBank/DDBJ whole genome shotgun (WGS) entry which is preliminary data.</text>
</comment>
<feature type="region of interest" description="Disordered" evidence="6">
    <location>
        <begin position="146"/>
        <end position="172"/>
    </location>
</feature>
<protein>
    <submittedName>
        <fullName evidence="8">AI-2E family transporter</fullName>
    </submittedName>
</protein>
<evidence type="ECO:0000256" key="3">
    <source>
        <dbReference type="ARBA" id="ARBA00022692"/>
    </source>
</evidence>
<evidence type="ECO:0000256" key="1">
    <source>
        <dbReference type="ARBA" id="ARBA00004141"/>
    </source>
</evidence>
<evidence type="ECO:0000313" key="8">
    <source>
        <dbReference type="EMBL" id="MFC7336796.1"/>
    </source>
</evidence>
<dbReference type="Proteomes" id="UP001596472">
    <property type="component" value="Unassembled WGS sequence"/>
</dbReference>
<evidence type="ECO:0000256" key="4">
    <source>
        <dbReference type="ARBA" id="ARBA00022989"/>
    </source>
</evidence>
<feature type="transmembrane region" description="Helical" evidence="7">
    <location>
        <begin position="231"/>
        <end position="249"/>
    </location>
</feature>
<feature type="transmembrane region" description="Helical" evidence="7">
    <location>
        <begin position="377"/>
        <end position="406"/>
    </location>
</feature>
<gene>
    <name evidence="8" type="ORF">ACFQY0_06385</name>
</gene>
<dbReference type="EMBL" id="JBHTBS010000002">
    <property type="protein sequence ID" value="MFC7336796.1"/>
    <property type="molecule type" value="Genomic_DNA"/>
</dbReference>
<dbReference type="InterPro" id="IPR002549">
    <property type="entry name" value="AI-2E-like"/>
</dbReference>